<feature type="compositionally biased region" description="Basic and acidic residues" evidence="3">
    <location>
        <begin position="829"/>
        <end position="839"/>
    </location>
</feature>
<evidence type="ECO:0000313" key="6">
    <source>
        <dbReference type="Proteomes" id="UP001307889"/>
    </source>
</evidence>
<dbReference type="PROSITE" id="PS51916">
    <property type="entry name" value="DEUBAD"/>
    <property type="match status" value="1"/>
</dbReference>
<feature type="region of interest" description="Disordered" evidence="3">
    <location>
        <begin position="422"/>
        <end position="454"/>
    </location>
</feature>
<keyword evidence="6" id="KW-1185">Reference proteome</keyword>
<organism evidence="5 6">
    <name type="scientific">Nesidiocoris tenuis</name>
    <dbReference type="NCBI Taxonomy" id="355587"/>
    <lineage>
        <taxon>Eukaryota</taxon>
        <taxon>Metazoa</taxon>
        <taxon>Ecdysozoa</taxon>
        <taxon>Arthropoda</taxon>
        <taxon>Hexapoda</taxon>
        <taxon>Insecta</taxon>
        <taxon>Pterygota</taxon>
        <taxon>Neoptera</taxon>
        <taxon>Paraneoptera</taxon>
        <taxon>Hemiptera</taxon>
        <taxon>Heteroptera</taxon>
        <taxon>Panheteroptera</taxon>
        <taxon>Cimicomorpha</taxon>
        <taxon>Miridae</taxon>
        <taxon>Dicyphina</taxon>
        <taxon>Nesidiocoris</taxon>
    </lineage>
</organism>
<dbReference type="EMBL" id="AP028920">
    <property type="protein sequence ID" value="BET00771.1"/>
    <property type="molecule type" value="Genomic_DNA"/>
</dbReference>
<dbReference type="PANTHER" id="PTHR13052">
    <property type="entry name" value="NFRKB-RELATED"/>
    <property type="match status" value="1"/>
</dbReference>
<protein>
    <recommendedName>
        <fullName evidence="4">DEUBAD domain-containing protein</fullName>
    </recommendedName>
</protein>
<gene>
    <name evidence="5" type="ORF">NTJ_13587</name>
</gene>
<comment type="subcellular location">
    <subcellularLocation>
        <location evidence="1">Nucleus</location>
    </subcellularLocation>
</comment>
<evidence type="ECO:0000256" key="2">
    <source>
        <dbReference type="ARBA" id="ARBA00023242"/>
    </source>
</evidence>
<feature type="domain" description="DEUBAD" evidence="4">
    <location>
        <begin position="45"/>
        <end position="161"/>
    </location>
</feature>
<feature type="compositionally biased region" description="Basic residues" evidence="3">
    <location>
        <begin position="984"/>
        <end position="994"/>
    </location>
</feature>
<feature type="region of interest" description="Disordered" evidence="3">
    <location>
        <begin position="800"/>
        <end position="839"/>
    </location>
</feature>
<dbReference type="InterPro" id="IPR025220">
    <property type="entry name" value="NFRKB_WH_1"/>
</dbReference>
<accession>A0ABN7BC45</accession>
<dbReference type="PANTHER" id="PTHR13052:SF3">
    <property type="entry name" value="NUCLEAR FACTOR RELATED TO KAPPA-B-BINDING PROTEIN"/>
    <property type="match status" value="1"/>
</dbReference>
<feature type="region of interest" description="Disordered" evidence="3">
    <location>
        <begin position="168"/>
        <end position="190"/>
    </location>
</feature>
<evidence type="ECO:0000313" key="5">
    <source>
        <dbReference type="EMBL" id="BET00771.1"/>
    </source>
</evidence>
<dbReference type="InterPro" id="IPR057748">
    <property type="entry name" value="NFRKB_WH_2"/>
</dbReference>
<feature type="region of interest" description="Disordered" evidence="3">
    <location>
        <begin position="976"/>
        <end position="1013"/>
    </location>
</feature>
<keyword evidence="2" id="KW-0539">Nucleus</keyword>
<evidence type="ECO:0000256" key="3">
    <source>
        <dbReference type="SAM" id="MobiDB-lite"/>
    </source>
</evidence>
<dbReference type="InterPro" id="IPR038106">
    <property type="entry name" value="NFRKB_winged_sf"/>
</dbReference>
<dbReference type="Proteomes" id="UP001307889">
    <property type="component" value="Chromosome 12"/>
</dbReference>
<dbReference type="Gene3D" id="1.10.10.2430">
    <property type="entry name" value="NFRKB winged helix-like domain"/>
    <property type="match status" value="1"/>
</dbReference>
<evidence type="ECO:0000259" key="4">
    <source>
        <dbReference type="PROSITE" id="PS51916"/>
    </source>
</evidence>
<proteinExistence type="predicted"/>
<sequence>MAGWGQTWSSDSDSDESQTSYHSDDSSESGQTETAVILGQTFHLPQALCDNPEIFKEVFSLETWNNFTNEQRQHLESFLPTFPEYDLEEKANTLGKLFNGETFKFGNPLTTFSNQLRAGYFRPDVARMRSLLRKAQQKESKRAQKWRTFDLLKSVLGSRQRLVDAVVNGEKPKPCPPSVKRRTRTSRSAQNVKARYFQELALLKEEVGESTQSSEDEQYPEGPSLGLNKKLRRPPTVPEIVDNDGVAPVLGTLSTSLNPLGASYKLQHNPYASHELTYAQTLAKHVKRRANREEHPDLHTEGITLQDIAVRAKFQKRLPIKPLVQKKIKMKMARTQSLSSPAVDDELEEGMVDFDGLPIKQEEEEEHKVDIEGLEELPPFQQLLPKAMTSSSLMHGHGVPKHIPTGKVTSFFSNKKIKLEPPEIPSKKITLEQPEMKKSRSDSTDSRKSKTDSVDSLIRKIKVERECPSPKRVKLEPIDLPIVTSSIKVEPITTTVTSKTSVGSMTPISSLAPSSVFGPILTPTSCVKPNTPSSLMPISSIPTSILPSTTSSAMSPITTVSSTPVASVGSMTSVSSLTPLLSSSLSTANAQTSTVFPSSTSTMFPTATSSLKTLPRIMTPTPRAIPPMPRNVTLATLSDLDGYDMMDLPVDIDETPHHEMEEIKPHPELTQDVHACFFSLIRDILLSTPHHRIEISELEKQVKAWASSPIGPLNPWYSPQLENQLSSAVLFLAGDPTDSLPEEYVPYMEWKSQEGAYQWIGAGRDSDHHLTLLCNLWLERGAERSTTSTVTTTVATTTSTVTTSSTGSQAIIMPELPPRGPAVRPTSPRKKELFRHQEKERYETPQKAFAYSYGGNDCTVGPVRSMQAGSNASKARGHTLLVEDRPKHITIFELVRDAVARCPNSQGTRADIVTLLKDSQYLLENAPEPVLSSAVSSALDRLHYEHDPIVKYDTKRKIWMYLHKGRSLEEHERLHAEAVDVKTSRPKNSKRPSKPKKEPAHKSTACETVNEPSALPDVPITPMFADSCTSTGTNTLPVTSGNVPLVPSPLLIQAKPKTTLKTTTIGTATKKVMAEAVKNMLGKAKIGQNLAAAAVVAQQQLARMQVQNLPQKMSVATSPKKTAVEIANVASPLSAPSASVPVAISRPLAQEIAATVSTSLAKPHSPTIVTKKPVGQTVTVSPAEIIGKPPLPKNVVKVLTSQSGTQAVRTVQRLNQQVSQQQILQLKQQLMAESNSVLQKAQLKKAGTSGHQQLLVRMQSGDQTTAGQGQVIVINQQQIIVDSPQLAQQLKQQPKQLQQLLSKQVDQPVQQSSSQTVSTSGISSPVQKVTAQQQLNQIILNKQQQILIGDQSKAVKGQSQMILMKQQGTATSSADGSKVQQMILAVKPGVDGEGTAITSQQLHQMIVLNKQQNPQQIYMVKPDQKSLQVLTQQPLKAQAQQVTLAQLQQLQQQQQRSTGTSTILNTSRVVAQVNTTQVNSVSGTTLIKPQVVVTGASGTPMVAKVVTSSQTPVLTMENILAQHKHQTITQQAGGRVPVSRPLTSQYVVSLPQTRVVQSSVQQVMATTSATGIMAMAPVTGTETKIGTATQGVRIPGLNLANIAGKQVLLASKPSTVQGQNVLLGNSGGQALLVGGNQQGTVTVLQQGSQQILLPPGVVKTIQGLKVIPFAQGKPNQAQAGRQMIARISGMRPMIATNIVQETVASTSTHSISQQPPSSSNDS</sequence>
<feature type="region of interest" description="Disordered" evidence="3">
    <location>
        <begin position="207"/>
        <end position="243"/>
    </location>
</feature>
<evidence type="ECO:0000256" key="1">
    <source>
        <dbReference type="ARBA" id="ARBA00004123"/>
    </source>
</evidence>
<name>A0ABN7BC45_9HEMI</name>
<dbReference type="InterPro" id="IPR044867">
    <property type="entry name" value="DEUBAD_dom"/>
</dbReference>
<reference evidence="5 6" key="1">
    <citation type="submission" date="2023-09" db="EMBL/GenBank/DDBJ databases">
        <title>Nesidiocoris tenuis whole genome shotgun sequence.</title>
        <authorList>
            <person name="Shibata T."/>
            <person name="Shimoda M."/>
            <person name="Kobayashi T."/>
            <person name="Uehara T."/>
        </authorList>
    </citation>
    <scope>NUCLEOTIDE SEQUENCE [LARGE SCALE GENOMIC DNA]</scope>
    <source>
        <strain evidence="5 6">Japan</strain>
    </source>
</reference>
<dbReference type="InterPro" id="IPR024867">
    <property type="entry name" value="NFRKB"/>
</dbReference>
<feature type="region of interest" description="Disordered" evidence="3">
    <location>
        <begin position="1"/>
        <end position="32"/>
    </location>
</feature>
<dbReference type="Pfam" id="PF14465">
    <property type="entry name" value="WHD_1st_NFRKB"/>
    <property type="match status" value="1"/>
</dbReference>
<dbReference type="Pfam" id="PF25793">
    <property type="entry name" value="WHD_2nd_NFRKB"/>
    <property type="match status" value="1"/>
</dbReference>
<dbReference type="CDD" id="cd21865">
    <property type="entry name" value="DEUBAD_NFRKB"/>
    <property type="match status" value="1"/>
</dbReference>